<dbReference type="InterPro" id="IPR051685">
    <property type="entry name" value="Ycf3/AcsC/BcsC/TPR_MFPF"/>
</dbReference>
<dbReference type="AlphaFoldDB" id="A0A2G6KK17"/>
<dbReference type="InterPro" id="IPR019734">
    <property type="entry name" value="TPR_rpt"/>
</dbReference>
<accession>A0A2G6KK17</accession>
<dbReference type="Pfam" id="PF13414">
    <property type="entry name" value="TPR_11"/>
    <property type="match status" value="1"/>
</dbReference>
<feature type="repeat" description="TPR" evidence="3">
    <location>
        <begin position="66"/>
        <end position="99"/>
    </location>
</feature>
<feature type="repeat" description="TPR" evidence="3">
    <location>
        <begin position="204"/>
        <end position="237"/>
    </location>
</feature>
<dbReference type="PROSITE" id="PS51257">
    <property type="entry name" value="PROKAR_LIPOPROTEIN"/>
    <property type="match status" value="1"/>
</dbReference>
<reference evidence="4 5" key="1">
    <citation type="submission" date="2017-10" db="EMBL/GenBank/DDBJ databases">
        <title>Novel microbial diversity and functional potential in the marine mammal oral microbiome.</title>
        <authorList>
            <person name="Dudek N.K."/>
            <person name="Sun C.L."/>
            <person name="Burstein D."/>
            <person name="Kantor R.S."/>
            <person name="Aliaga Goltsman D.S."/>
            <person name="Bik E.M."/>
            <person name="Thomas B.C."/>
            <person name="Banfield J.F."/>
            <person name="Relman D.A."/>
        </authorList>
    </citation>
    <scope>NUCLEOTIDE SEQUENCE [LARGE SCALE GENOMIC DNA]</scope>
    <source>
        <strain evidence="4">DOLJORAL78_47_16</strain>
    </source>
</reference>
<feature type="repeat" description="TPR" evidence="3">
    <location>
        <begin position="170"/>
        <end position="203"/>
    </location>
</feature>
<dbReference type="Proteomes" id="UP000230821">
    <property type="component" value="Unassembled WGS sequence"/>
</dbReference>
<dbReference type="SMART" id="SM00028">
    <property type="entry name" value="TPR"/>
    <property type="match status" value="6"/>
</dbReference>
<dbReference type="PROSITE" id="PS50005">
    <property type="entry name" value="TPR"/>
    <property type="match status" value="5"/>
</dbReference>
<proteinExistence type="predicted"/>
<dbReference type="Gene3D" id="1.25.40.10">
    <property type="entry name" value="Tetratricopeptide repeat domain"/>
    <property type="match status" value="2"/>
</dbReference>
<dbReference type="Pfam" id="PF13181">
    <property type="entry name" value="TPR_8"/>
    <property type="match status" value="1"/>
</dbReference>
<feature type="repeat" description="TPR" evidence="3">
    <location>
        <begin position="100"/>
        <end position="133"/>
    </location>
</feature>
<dbReference type="InterPro" id="IPR011990">
    <property type="entry name" value="TPR-like_helical_dom_sf"/>
</dbReference>
<dbReference type="SUPFAM" id="SSF48452">
    <property type="entry name" value="TPR-like"/>
    <property type="match status" value="2"/>
</dbReference>
<feature type="repeat" description="TPR" evidence="3">
    <location>
        <begin position="136"/>
        <end position="169"/>
    </location>
</feature>
<name>A0A2G6KK17_9BACT</name>
<protein>
    <submittedName>
        <fullName evidence="4">Uncharacterized protein</fullName>
    </submittedName>
</protein>
<evidence type="ECO:0000256" key="2">
    <source>
        <dbReference type="ARBA" id="ARBA00022803"/>
    </source>
</evidence>
<dbReference type="PANTHER" id="PTHR44943">
    <property type="entry name" value="CELLULOSE SYNTHASE OPERON PROTEIN C"/>
    <property type="match status" value="1"/>
</dbReference>
<dbReference type="EMBL" id="PDSK01000027">
    <property type="protein sequence ID" value="PIE36006.1"/>
    <property type="molecule type" value="Genomic_DNA"/>
</dbReference>
<dbReference type="Pfam" id="PF13432">
    <property type="entry name" value="TPR_16"/>
    <property type="match status" value="1"/>
</dbReference>
<sequence length="251" mass="28699">MKHILLLLGLWCLQLLVFGCGSSISQEERQKRADIQYKLGIAEFNRGSLPDALAAFQKALEHSPDAKTHNALGLIYLEQGSYQKAITYFKKALQLDPNFLDPYNNLGTTYARLGDWDKAIAEYQKVINDPLYRTPELAHYNLGLALMEKGDNINAVKQFHNAIQRRPNFVQALDKYGIALYRMNRNQEAIKRFKQAIELVPDFIESYLNLGMVYMKLGQTAEAISQFKYVLEHSKQSNLSADAARYLEMLE</sequence>
<keyword evidence="2 3" id="KW-0802">TPR repeat</keyword>
<evidence type="ECO:0000256" key="3">
    <source>
        <dbReference type="PROSITE-ProRule" id="PRU00339"/>
    </source>
</evidence>
<keyword evidence="1" id="KW-0677">Repeat</keyword>
<organism evidence="4 5">
    <name type="scientific">candidate division KSB3 bacterium</name>
    <dbReference type="NCBI Taxonomy" id="2044937"/>
    <lineage>
        <taxon>Bacteria</taxon>
        <taxon>candidate division KSB3</taxon>
    </lineage>
</organism>
<evidence type="ECO:0000313" key="4">
    <source>
        <dbReference type="EMBL" id="PIE36006.1"/>
    </source>
</evidence>
<gene>
    <name evidence="4" type="ORF">CSA56_01695</name>
</gene>
<dbReference type="InterPro" id="IPR013105">
    <property type="entry name" value="TPR_2"/>
</dbReference>
<dbReference type="Pfam" id="PF07719">
    <property type="entry name" value="TPR_2"/>
    <property type="match status" value="1"/>
</dbReference>
<evidence type="ECO:0000313" key="5">
    <source>
        <dbReference type="Proteomes" id="UP000230821"/>
    </source>
</evidence>
<dbReference type="PANTHER" id="PTHR44943:SF8">
    <property type="entry name" value="TPR REPEAT-CONTAINING PROTEIN MJ0263"/>
    <property type="match status" value="1"/>
</dbReference>
<evidence type="ECO:0000256" key="1">
    <source>
        <dbReference type="ARBA" id="ARBA00022737"/>
    </source>
</evidence>
<comment type="caution">
    <text evidence="4">The sequence shown here is derived from an EMBL/GenBank/DDBJ whole genome shotgun (WGS) entry which is preliminary data.</text>
</comment>
<dbReference type="PROSITE" id="PS50293">
    <property type="entry name" value="TPR_REGION"/>
    <property type="match status" value="2"/>
</dbReference>